<dbReference type="UniPathway" id="UPA00034">
    <property type="reaction ID" value="UER00017"/>
</dbReference>
<dbReference type="SMART" id="SM01130">
    <property type="entry name" value="DHDPS"/>
    <property type="match status" value="1"/>
</dbReference>
<keyword evidence="10 12" id="KW-0704">Schiff base</keyword>
<dbReference type="PANTHER" id="PTHR12128:SF66">
    <property type="entry name" value="4-HYDROXY-2-OXOGLUTARATE ALDOLASE, MITOCHONDRIAL"/>
    <property type="match status" value="1"/>
</dbReference>
<comment type="caution">
    <text evidence="16">The sequence shown here is derived from an EMBL/GenBank/DDBJ whole genome shotgun (WGS) entry which is preliminary data.</text>
</comment>
<dbReference type="GO" id="GO:0005829">
    <property type="term" value="C:cytosol"/>
    <property type="evidence" value="ECO:0007669"/>
    <property type="project" value="TreeGrafter"/>
</dbReference>
<keyword evidence="17" id="KW-1185">Reference proteome</keyword>
<dbReference type="CDD" id="cd00950">
    <property type="entry name" value="DHDPS"/>
    <property type="match status" value="1"/>
</dbReference>
<dbReference type="Proteomes" id="UP000287910">
    <property type="component" value="Unassembled WGS sequence"/>
</dbReference>
<dbReference type="Gene3D" id="3.20.20.70">
    <property type="entry name" value="Aldolase class I"/>
    <property type="match status" value="1"/>
</dbReference>
<feature type="binding site" evidence="12 15">
    <location>
        <position position="45"/>
    </location>
    <ligand>
        <name>pyruvate</name>
        <dbReference type="ChEBI" id="CHEBI:15361"/>
    </ligand>
</feature>
<evidence type="ECO:0000256" key="15">
    <source>
        <dbReference type="PIRSR" id="PIRSR001365-2"/>
    </source>
</evidence>
<sequence>MDLGRIATAMITPFNEDGIDYETVERIIEHLIANGTDTIVVCGTTGESPTISEEDKLKLIDFTVKKVNKRIPVIAGTGDNETEFSIELTKKAENLGVDGVMLVAPYYNKPNQRGIFAHFEAIAKSTTLPIIIYNIPGRTGINILPQTIVSLSKLPNVRIVKEASGNLDQMTEILANVSEDTYVYSGDDGLTLPLLAIGGRGVISVAAHVVGNEMQAMIRAFEEGRHQEAAQIHQALLPLVQQLFANPNPVPVKYAMSKFGFNVEKVRLPLVELMDEDKVKFDQVWNEFQEKMKKANV</sequence>
<evidence type="ECO:0000256" key="9">
    <source>
        <dbReference type="ARBA" id="ARBA00023239"/>
    </source>
</evidence>
<keyword evidence="8 12" id="KW-0457">Lysine biosynthesis</keyword>
<feature type="active site" description="Schiff-base intermediate with substrate" evidence="12 14">
    <location>
        <position position="161"/>
    </location>
</feature>
<dbReference type="EC" id="4.3.3.7" evidence="4 12"/>
<dbReference type="InterPro" id="IPR013785">
    <property type="entry name" value="Aldolase_TIM"/>
</dbReference>
<feature type="site" description="Part of a proton relay during catalysis" evidence="12">
    <location>
        <position position="107"/>
    </location>
</feature>
<evidence type="ECO:0000256" key="11">
    <source>
        <dbReference type="ARBA" id="ARBA00047836"/>
    </source>
</evidence>
<evidence type="ECO:0000256" key="4">
    <source>
        <dbReference type="ARBA" id="ARBA00012086"/>
    </source>
</evidence>
<comment type="pathway">
    <text evidence="2 12">Amino-acid biosynthesis; L-lysine biosynthesis via DAP pathway; (S)-tetrahydrodipicolinate from L-aspartate: step 3/4.</text>
</comment>
<comment type="catalytic activity">
    <reaction evidence="11 12">
        <text>L-aspartate 4-semialdehyde + pyruvate = (2S,4S)-4-hydroxy-2,3,4,5-tetrahydrodipicolinate + H2O + H(+)</text>
        <dbReference type="Rhea" id="RHEA:34171"/>
        <dbReference type="ChEBI" id="CHEBI:15361"/>
        <dbReference type="ChEBI" id="CHEBI:15377"/>
        <dbReference type="ChEBI" id="CHEBI:15378"/>
        <dbReference type="ChEBI" id="CHEBI:67139"/>
        <dbReference type="ChEBI" id="CHEBI:537519"/>
        <dbReference type="EC" id="4.3.3.7"/>
    </reaction>
</comment>
<evidence type="ECO:0000256" key="14">
    <source>
        <dbReference type="PIRSR" id="PIRSR001365-1"/>
    </source>
</evidence>
<feature type="binding site" evidence="12 15">
    <location>
        <position position="203"/>
    </location>
    <ligand>
        <name>pyruvate</name>
        <dbReference type="ChEBI" id="CHEBI:15361"/>
    </ligand>
</feature>
<comment type="subcellular location">
    <subcellularLocation>
        <location evidence="12">Cytoplasm</location>
    </subcellularLocation>
</comment>
<dbReference type="InterPro" id="IPR005263">
    <property type="entry name" value="DapA"/>
</dbReference>
<keyword evidence="6 12" id="KW-0028">Amino-acid biosynthesis</keyword>
<reference evidence="16 17" key="1">
    <citation type="submission" date="2018-12" db="EMBL/GenBank/DDBJ databases">
        <title>Lysinibacillus antri sp. nov., isolated from a cave soil.</title>
        <authorList>
            <person name="Narsing Rao M.P."/>
            <person name="Zhang H."/>
            <person name="Dong Z.-Y."/>
            <person name="Niu X.-K."/>
            <person name="Zhang K."/>
            <person name="Fang B.-Z."/>
            <person name="Kang Y.-Q."/>
            <person name="Xiao M."/>
            <person name="Li W.-J."/>
        </authorList>
    </citation>
    <scope>NUCLEOTIDE SEQUENCE [LARGE SCALE GENOMIC DNA]</scope>
    <source>
        <strain evidence="16 17">SYSU K30002</strain>
    </source>
</reference>
<keyword evidence="7 12" id="KW-0220">Diaminopimelate biosynthesis</keyword>
<evidence type="ECO:0000256" key="7">
    <source>
        <dbReference type="ARBA" id="ARBA00022915"/>
    </source>
</evidence>
<dbReference type="PANTHER" id="PTHR12128">
    <property type="entry name" value="DIHYDRODIPICOLINATE SYNTHASE"/>
    <property type="match status" value="1"/>
</dbReference>
<name>A0A3S0P9N7_9BACI</name>
<evidence type="ECO:0000313" key="16">
    <source>
        <dbReference type="EMBL" id="RUL55751.1"/>
    </source>
</evidence>
<evidence type="ECO:0000313" key="17">
    <source>
        <dbReference type="Proteomes" id="UP000287910"/>
    </source>
</evidence>
<dbReference type="PIRSF" id="PIRSF001365">
    <property type="entry name" value="DHDPS"/>
    <property type="match status" value="1"/>
</dbReference>
<comment type="function">
    <text evidence="1 12">Catalyzes the condensation of (S)-aspartate-beta-semialdehyde [(S)-ASA] and pyruvate to 4-hydroxy-tetrahydrodipicolinate (HTPA).</text>
</comment>
<dbReference type="EMBL" id="RYYR01000003">
    <property type="protein sequence ID" value="RUL55751.1"/>
    <property type="molecule type" value="Genomic_DNA"/>
</dbReference>
<evidence type="ECO:0000256" key="2">
    <source>
        <dbReference type="ARBA" id="ARBA00005120"/>
    </source>
</evidence>
<evidence type="ECO:0000256" key="13">
    <source>
        <dbReference type="PIRNR" id="PIRNR001365"/>
    </source>
</evidence>
<comment type="subunit">
    <text evidence="12">Homotetramer; dimer of dimers.</text>
</comment>
<organism evidence="16 17">
    <name type="scientific">Lysinibacillus antri</name>
    <dbReference type="NCBI Taxonomy" id="2498145"/>
    <lineage>
        <taxon>Bacteria</taxon>
        <taxon>Bacillati</taxon>
        <taxon>Bacillota</taxon>
        <taxon>Bacilli</taxon>
        <taxon>Bacillales</taxon>
        <taxon>Bacillaceae</taxon>
        <taxon>Lysinibacillus</taxon>
    </lineage>
</organism>
<dbReference type="InterPro" id="IPR002220">
    <property type="entry name" value="DapA-like"/>
</dbReference>
<evidence type="ECO:0000256" key="10">
    <source>
        <dbReference type="ARBA" id="ARBA00023270"/>
    </source>
</evidence>
<comment type="caution">
    <text evidence="12">Was originally thought to be a dihydrodipicolinate synthase (DHDPS), catalyzing the condensation of (S)-aspartate-beta-semialdehyde [(S)-ASA] and pyruvate to dihydrodipicolinate (DHDP). However, it was shown in E.coli that the product of the enzymatic reaction is not dihydrodipicolinate but in fact (4S)-4-hydroxy-2,3,4,5-tetrahydro-(2S)-dipicolinic acid (HTPA), and that the consecutive dehydration reaction leading to DHDP is not spontaneous but catalyzed by DapB.</text>
</comment>
<dbReference type="RefSeq" id="WP_126657498.1">
    <property type="nucleotide sequence ID" value="NZ_RYYR01000003.1"/>
</dbReference>
<evidence type="ECO:0000256" key="3">
    <source>
        <dbReference type="ARBA" id="ARBA00007592"/>
    </source>
</evidence>
<evidence type="ECO:0000256" key="8">
    <source>
        <dbReference type="ARBA" id="ARBA00023154"/>
    </source>
</evidence>
<evidence type="ECO:0000256" key="12">
    <source>
        <dbReference type="HAMAP-Rule" id="MF_00418"/>
    </source>
</evidence>
<feature type="active site" description="Proton donor/acceptor" evidence="12 14">
    <location>
        <position position="133"/>
    </location>
</feature>
<evidence type="ECO:0000256" key="6">
    <source>
        <dbReference type="ARBA" id="ARBA00022605"/>
    </source>
</evidence>
<evidence type="ECO:0000256" key="1">
    <source>
        <dbReference type="ARBA" id="ARBA00003294"/>
    </source>
</evidence>
<feature type="site" description="Part of a proton relay during catalysis" evidence="12">
    <location>
        <position position="44"/>
    </location>
</feature>
<dbReference type="GO" id="GO:0008840">
    <property type="term" value="F:4-hydroxy-tetrahydrodipicolinate synthase activity"/>
    <property type="evidence" value="ECO:0007669"/>
    <property type="project" value="UniProtKB-UniRule"/>
</dbReference>
<dbReference type="GO" id="GO:0019877">
    <property type="term" value="P:diaminopimelate biosynthetic process"/>
    <property type="evidence" value="ECO:0007669"/>
    <property type="project" value="UniProtKB-UniRule"/>
</dbReference>
<keyword evidence="5 12" id="KW-0963">Cytoplasm</keyword>
<dbReference type="NCBIfam" id="TIGR00674">
    <property type="entry name" value="dapA"/>
    <property type="match status" value="1"/>
</dbReference>
<accession>A0A3S0P9N7</accession>
<gene>
    <name evidence="12 16" type="primary">dapA</name>
    <name evidence="16" type="ORF">EK386_02755</name>
</gene>
<dbReference type="GO" id="GO:0009089">
    <property type="term" value="P:lysine biosynthetic process via diaminopimelate"/>
    <property type="evidence" value="ECO:0007669"/>
    <property type="project" value="UniProtKB-UniRule"/>
</dbReference>
<dbReference type="SUPFAM" id="SSF51569">
    <property type="entry name" value="Aldolase"/>
    <property type="match status" value="1"/>
</dbReference>
<protein>
    <recommendedName>
        <fullName evidence="4 12">4-hydroxy-tetrahydrodipicolinate synthase</fullName>
        <shortName evidence="12">HTPA synthase</shortName>
        <ecNumber evidence="4 12">4.3.3.7</ecNumber>
    </recommendedName>
</protein>
<evidence type="ECO:0000256" key="5">
    <source>
        <dbReference type="ARBA" id="ARBA00022490"/>
    </source>
</evidence>
<dbReference type="AlphaFoldDB" id="A0A3S0P9N7"/>
<dbReference type="Pfam" id="PF00701">
    <property type="entry name" value="DHDPS"/>
    <property type="match status" value="1"/>
</dbReference>
<dbReference type="PRINTS" id="PR00146">
    <property type="entry name" value="DHPICSNTHASE"/>
</dbReference>
<dbReference type="HAMAP" id="MF_00418">
    <property type="entry name" value="DapA"/>
    <property type="match status" value="1"/>
</dbReference>
<keyword evidence="9 12" id="KW-0456">Lyase</keyword>
<proteinExistence type="inferred from homology"/>
<comment type="similarity">
    <text evidence="3 12 13">Belongs to the DapA family.</text>
</comment>